<feature type="region of interest" description="Disordered" evidence="2">
    <location>
        <begin position="304"/>
        <end position="325"/>
    </location>
</feature>
<evidence type="ECO:0000313" key="3">
    <source>
        <dbReference type="EMBL" id="KUL46609.1"/>
    </source>
</evidence>
<protein>
    <recommendedName>
        <fullName evidence="5">TIGR02680 family protein</fullName>
    </recommendedName>
</protein>
<gene>
    <name evidence="3" type="ORF">ADL28_34455</name>
</gene>
<dbReference type="InterPro" id="IPR027417">
    <property type="entry name" value="P-loop_NTPase"/>
</dbReference>
<reference evidence="4" key="1">
    <citation type="submission" date="2015-10" db="EMBL/GenBank/DDBJ databases">
        <authorList>
            <person name="Ju K.-S."/>
            <person name="Doroghazi J.R."/>
            <person name="Metcalf W.W."/>
        </authorList>
    </citation>
    <scope>NUCLEOTIDE SEQUENCE [LARGE SCALE GENOMIC DNA]</scope>
    <source>
        <strain evidence="4">NRRL F-8817</strain>
    </source>
</reference>
<feature type="compositionally biased region" description="Low complexity" evidence="2">
    <location>
        <begin position="15"/>
        <end position="25"/>
    </location>
</feature>
<name>A0A0X3VPF0_STRVO</name>
<feature type="coiled-coil region" evidence="1">
    <location>
        <begin position="964"/>
        <end position="1026"/>
    </location>
</feature>
<feature type="compositionally biased region" description="Basic and acidic residues" evidence="2">
    <location>
        <begin position="315"/>
        <end position="325"/>
    </location>
</feature>
<comment type="caution">
    <text evidence="3">The sequence shown here is derived from an EMBL/GenBank/DDBJ whole genome shotgun (WGS) entry which is preliminary data.</text>
</comment>
<dbReference type="OrthoDB" id="8527901at2"/>
<dbReference type="Pfam" id="PF13558">
    <property type="entry name" value="SbcC_Walker_B"/>
    <property type="match status" value="1"/>
</dbReference>
<evidence type="ECO:0000256" key="1">
    <source>
        <dbReference type="SAM" id="Coils"/>
    </source>
</evidence>
<dbReference type="EMBL" id="LLZJ01000392">
    <property type="protein sequence ID" value="KUL46609.1"/>
    <property type="molecule type" value="Genomic_DNA"/>
</dbReference>
<sequence>MTTDARGLVPLPRSGPATTAAPATTTGTRFRLHRAGIQNVWQYDTQEFSFGDGRLLLRGKNGAGKSKALEMLLPYLLDGDSRALDATGTGRTTLAWLMLDGFEQTNRLGYLWVEFRGTTDDGSHRFLTLGVAIRASKSTQKALPTFFVTFLRVGEDLHLVEGGKPLPVDRLKAIVGSDNTTERAVRHRSRVARDLFGITDATRYRNLTQLLHRLRRPTVGDRIEHGGLASLLSETLPGLDEDVVEQVARNLHDLDAVRDELGRLERTDTALRTFLTSYRGYLAGVLRASAQRVSHELGVLAQRRRAAGDAAQRTSDLRTQEHESRGRLETLRDEEQAARTDLAALHVSHAYRSLRELSERRGTVEALHTAAVAAFTTLRNAHDTEESTAERLAEGVDHLGSRLAELGTENRELLTHAEKAGLPTGHLGETVALSRTVLAPATETELTTPDGETRTVRHRSAARADTATTQEGLRSWQNQLEGAETVAKNRARMVQEVTRLISRADAARAGAAQADAERERLEGEAEEAAGRLDVSRQKVAEESGTYARRVAEWAAHTRAALGPDCPPLDAVHSTVGHETSADAPFADRTLPPDIDSQAWRTAQAALEPYGEELTGRRDALALSVGRLDEELDRLTEQKRDWEQRTDPEPSAPHHRVAERTPGSGAPFYRLVDFADDLAPADRAGLEGALEASGILDAWVSADGVLLDPRTRDTLLQPGPVLSDGPTLASALRPAPEPGCGVTSARVERLLASIALTPAAQNSAHNAVYHDGSWRLGVLSGRHDKGDTEYVGAAVRAETRRRILAELEQRITQTEQRLADVREELAVTDAMRRALTRAERDFPRAQNLANAWSRTESAERTLRDLTTKATRAARQAEEARALAVSARAEADSTATAHDLPIDPDALDRVRTALAALLSGVGHLRRAVGGTGERLGANQTDAERYERAREDRLAAEESYRVHLTGLRTAEQDLRTREEAIGSSEEEILTREQETKQRIANAVRALPGAQRALDDLHDLRVRAEEDEKRLRGTLADQETAVIDTGSALRGALGRPEVVLGAGLDRSSLPEYVSDDPSVDVRSRLRALRALAGAVEQALGRPKGEVSDSTLLNRHTDLRDQLAGGFDAQLEERDGIKVCRLVDDHGSHDVAAVGERIAVQAAEARGRLTEREREVFQRFLTGELGDHLSAQVITAANLVAALNDTLRTVRTSHGLGVELLWKLNESAVEADADVRAAVDLLRSPSSLRTREETEQLREVLQRRIEDARRADPSAGYAAHLRTALDYRDWFRFHTFVVEDAAPGRRRKLTGRTGLSQGEQRVLSYLVLFAAAAAHFTSLAESAPHAPRLILLDDAFAKVDEPTHGRLGRILVDLDLDFVLTSERLMGNWPEVPSLHIYECLRDPHVRGVATLHYTWNGRHRRLVSV</sequence>
<dbReference type="Proteomes" id="UP000053413">
    <property type="component" value="Unassembled WGS sequence"/>
</dbReference>
<keyword evidence="1" id="KW-0175">Coiled coil</keyword>
<dbReference type="InterPro" id="IPR013496">
    <property type="entry name" value="CHP02680"/>
</dbReference>
<evidence type="ECO:0008006" key="5">
    <source>
        <dbReference type="Google" id="ProtNLM"/>
    </source>
</evidence>
<organism evidence="3 4">
    <name type="scientific">Streptomyces violaceusniger</name>
    <dbReference type="NCBI Taxonomy" id="68280"/>
    <lineage>
        <taxon>Bacteria</taxon>
        <taxon>Bacillati</taxon>
        <taxon>Actinomycetota</taxon>
        <taxon>Actinomycetes</taxon>
        <taxon>Kitasatosporales</taxon>
        <taxon>Streptomycetaceae</taxon>
        <taxon>Streptomyces</taxon>
        <taxon>Streptomyces violaceusniger group</taxon>
    </lineage>
</organism>
<feature type="region of interest" description="Disordered" evidence="2">
    <location>
        <begin position="1"/>
        <end position="25"/>
    </location>
</feature>
<evidence type="ECO:0000313" key="4">
    <source>
        <dbReference type="Proteomes" id="UP000053413"/>
    </source>
</evidence>
<feature type="compositionally biased region" description="Basic and acidic residues" evidence="2">
    <location>
        <begin position="635"/>
        <end position="647"/>
    </location>
</feature>
<dbReference type="RefSeq" id="WP_059147708.1">
    <property type="nucleotide sequence ID" value="NZ_LLZJ01000392.1"/>
</dbReference>
<evidence type="ECO:0000256" key="2">
    <source>
        <dbReference type="SAM" id="MobiDB-lite"/>
    </source>
</evidence>
<feature type="coiled-coil region" evidence="1">
    <location>
        <begin position="504"/>
        <end position="538"/>
    </location>
</feature>
<feature type="region of interest" description="Disordered" evidence="2">
    <location>
        <begin position="635"/>
        <end position="662"/>
    </location>
</feature>
<dbReference type="NCBIfam" id="TIGR02680">
    <property type="entry name" value="TIGR02680 family protein"/>
    <property type="match status" value="1"/>
</dbReference>
<accession>A0A0X3VPF0</accession>
<feature type="coiled-coil region" evidence="1">
    <location>
        <begin position="796"/>
        <end position="823"/>
    </location>
</feature>
<dbReference type="SUPFAM" id="SSF52540">
    <property type="entry name" value="P-loop containing nucleoside triphosphate hydrolases"/>
    <property type="match status" value="1"/>
</dbReference>
<proteinExistence type="predicted"/>